<keyword evidence="4" id="KW-0223">Dioxygenase</keyword>
<dbReference type="Proteomes" id="UP000636004">
    <property type="component" value="Unassembled WGS sequence"/>
</dbReference>
<dbReference type="GO" id="GO:0051213">
    <property type="term" value="F:dioxygenase activity"/>
    <property type="evidence" value="ECO:0007669"/>
    <property type="project" value="UniProtKB-KW"/>
</dbReference>
<dbReference type="AlphaFoldDB" id="A0A918VDG8"/>
<dbReference type="Pfam" id="PF03060">
    <property type="entry name" value="NMO"/>
    <property type="match status" value="2"/>
</dbReference>
<organism evidence="4 5">
    <name type="scientific">Algibacter mikhailovii</name>
    <dbReference type="NCBI Taxonomy" id="425498"/>
    <lineage>
        <taxon>Bacteria</taxon>
        <taxon>Pseudomonadati</taxon>
        <taxon>Bacteroidota</taxon>
        <taxon>Flavobacteriia</taxon>
        <taxon>Flavobacteriales</taxon>
        <taxon>Flavobacteriaceae</taxon>
        <taxon>Algibacter</taxon>
    </lineage>
</organism>
<evidence type="ECO:0000256" key="1">
    <source>
        <dbReference type="ARBA" id="ARBA00022630"/>
    </source>
</evidence>
<keyword evidence="5" id="KW-1185">Reference proteome</keyword>
<keyword evidence="1" id="KW-0285">Flavoprotein</keyword>
<evidence type="ECO:0000313" key="5">
    <source>
        <dbReference type="Proteomes" id="UP000636004"/>
    </source>
</evidence>
<evidence type="ECO:0000256" key="2">
    <source>
        <dbReference type="ARBA" id="ARBA00022643"/>
    </source>
</evidence>
<accession>A0A918VDG8</accession>
<dbReference type="RefSeq" id="WP_189362253.1">
    <property type="nucleotide sequence ID" value="NZ_BMWZ01000007.1"/>
</dbReference>
<dbReference type="PANTHER" id="PTHR32332:SF20">
    <property type="entry name" value="2-NITROPROPANE DIOXYGENASE-LIKE PROTEIN"/>
    <property type="match status" value="1"/>
</dbReference>
<keyword evidence="2" id="KW-0288">FMN</keyword>
<reference evidence="4" key="2">
    <citation type="submission" date="2020-09" db="EMBL/GenBank/DDBJ databases">
        <authorList>
            <person name="Sun Q."/>
            <person name="Kim S."/>
        </authorList>
    </citation>
    <scope>NUCLEOTIDE SEQUENCE</scope>
    <source>
        <strain evidence="4">KCTC 12710</strain>
    </source>
</reference>
<evidence type="ECO:0000313" key="4">
    <source>
        <dbReference type="EMBL" id="GGZ90058.1"/>
    </source>
</evidence>
<dbReference type="SUPFAM" id="SSF51412">
    <property type="entry name" value="Inosine monophosphate dehydrogenase (IMPDH)"/>
    <property type="match status" value="1"/>
</dbReference>
<dbReference type="Gene3D" id="3.20.20.70">
    <property type="entry name" value="Aldolase class I"/>
    <property type="match status" value="1"/>
</dbReference>
<dbReference type="GO" id="GO:0018580">
    <property type="term" value="F:nitronate monooxygenase activity"/>
    <property type="evidence" value="ECO:0007669"/>
    <property type="project" value="InterPro"/>
</dbReference>
<gene>
    <name evidence="4" type="ORF">GCM10007028_30520</name>
</gene>
<dbReference type="InterPro" id="IPR004136">
    <property type="entry name" value="NMO"/>
</dbReference>
<dbReference type="PANTHER" id="PTHR32332">
    <property type="entry name" value="2-NITROPROPANE DIOXYGENASE"/>
    <property type="match status" value="1"/>
</dbReference>
<proteinExistence type="predicted"/>
<evidence type="ECO:0000256" key="3">
    <source>
        <dbReference type="ARBA" id="ARBA00023002"/>
    </source>
</evidence>
<keyword evidence="3" id="KW-0560">Oxidoreductase</keyword>
<protein>
    <submittedName>
        <fullName evidence="4">2-nitropropane dioxygenase</fullName>
    </submittedName>
</protein>
<dbReference type="CDD" id="cd04730">
    <property type="entry name" value="NPD_like"/>
    <property type="match status" value="1"/>
</dbReference>
<dbReference type="InterPro" id="IPR013785">
    <property type="entry name" value="Aldolase_TIM"/>
</dbReference>
<sequence>MSNLPLNKHSQKLIKLLGIQLPIVQAPVGGVAIPNLTAAVSNAGCLGGTALSWSDPAGATQTIKSIQSKTKRPFYANYVLNFEPKSLRTAVELGVNIIQFSWGMPTQEIIAYLKNKSVVLGVQVTSKESALQAIALGANYLVCQGTEAGGHVHASKPLEIALKEVLSVSEDIPILASGGISTKNDIIKYLNQGAAGVVMGTRFVATKESGAHEDYKHAIVAAKKMDTVQTVCMNKGWESSIHRILRNSTFENWESEGCPKIGNRPGENDIIGKNAHNRNIERYSFSAPTIGVTGEIEAMTHYAGESVDEINDIPTVHALIENLIK</sequence>
<reference evidence="4" key="1">
    <citation type="journal article" date="2014" name="Int. J. Syst. Evol. Microbiol.">
        <title>Complete genome sequence of Corynebacterium casei LMG S-19264T (=DSM 44701T), isolated from a smear-ripened cheese.</title>
        <authorList>
            <consortium name="US DOE Joint Genome Institute (JGI-PGF)"/>
            <person name="Walter F."/>
            <person name="Albersmeier A."/>
            <person name="Kalinowski J."/>
            <person name="Ruckert C."/>
        </authorList>
    </citation>
    <scope>NUCLEOTIDE SEQUENCE</scope>
    <source>
        <strain evidence="4">KCTC 12710</strain>
    </source>
</reference>
<name>A0A918VDG8_9FLAO</name>
<comment type="caution">
    <text evidence="4">The sequence shown here is derived from an EMBL/GenBank/DDBJ whole genome shotgun (WGS) entry which is preliminary data.</text>
</comment>
<dbReference type="EMBL" id="BMWZ01000007">
    <property type="protein sequence ID" value="GGZ90058.1"/>
    <property type="molecule type" value="Genomic_DNA"/>
</dbReference>